<evidence type="ECO:0000259" key="6">
    <source>
        <dbReference type="PROSITE" id="PS00631"/>
    </source>
</evidence>
<organism evidence="7 8">
    <name type="scientific">Arachis hypogaea</name>
    <name type="common">Peanut</name>
    <dbReference type="NCBI Taxonomy" id="3818"/>
    <lineage>
        <taxon>Eukaryota</taxon>
        <taxon>Viridiplantae</taxon>
        <taxon>Streptophyta</taxon>
        <taxon>Embryophyta</taxon>
        <taxon>Tracheophyta</taxon>
        <taxon>Spermatophyta</taxon>
        <taxon>Magnoliopsida</taxon>
        <taxon>eudicotyledons</taxon>
        <taxon>Gunneridae</taxon>
        <taxon>Pentapetalae</taxon>
        <taxon>rosids</taxon>
        <taxon>fabids</taxon>
        <taxon>Fabales</taxon>
        <taxon>Fabaceae</taxon>
        <taxon>Papilionoideae</taxon>
        <taxon>50 kb inversion clade</taxon>
        <taxon>dalbergioids sensu lato</taxon>
        <taxon>Dalbergieae</taxon>
        <taxon>Pterocarpus clade</taxon>
        <taxon>Arachis</taxon>
    </lineage>
</organism>
<dbReference type="EMBL" id="SDMP01000007">
    <property type="protein sequence ID" value="RYR48827.1"/>
    <property type="molecule type" value="Genomic_DNA"/>
</dbReference>
<comment type="similarity">
    <text evidence="1">Belongs to the peptidase M17 family.</text>
</comment>
<dbReference type="AlphaFoldDB" id="A0A445CD05"/>
<dbReference type="SUPFAM" id="SSF53187">
    <property type="entry name" value="Zn-dependent exopeptidases"/>
    <property type="match status" value="1"/>
</dbReference>
<comment type="caution">
    <text evidence="7">The sequence shown here is derived from an EMBL/GenBank/DDBJ whole genome shotgun (WGS) entry which is preliminary data.</text>
</comment>
<evidence type="ECO:0000256" key="5">
    <source>
        <dbReference type="SAM" id="MobiDB-lite"/>
    </source>
</evidence>
<dbReference type="InterPro" id="IPR000819">
    <property type="entry name" value="Peptidase_M17_C"/>
</dbReference>
<dbReference type="PRINTS" id="PR00481">
    <property type="entry name" value="LAMNOPPTDASE"/>
</dbReference>
<reference evidence="7 8" key="1">
    <citation type="submission" date="2019-01" db="EMBL/GenBank/DDBJ databases">
        <title>Sequencing of cultivated peanut Arachis hypogaea provides insights into genome evolution and oil improvement.</title>
        <authorList>
            <person name="Chen X."/>
        </authorList>
    </citation>
    <scope>NUCLEOTIDE SEQUENCE [LARGE SCALE GENOMIC DNA]</scope>
    <source>
        <strain evidence="8">cv. Fuhuasheng</strain>
        <tissue evidence="7">Leaves</tissue>
    </source>
</reference>
<dbReference type="GO" id="GO:0030145">
    <property type="term" value="F:manganese ion binding"/>
    <property type="evidence" value="ECO:0007669"/>
    <property type="project" value="InterPro"/>
</dbReference>
<keyword evidence="4" id="KW-0378">Hydrolase</keyword>
<keyword evidence="3" id="KW-0645">Protease</keyword>
<dbReference type="PANTHER" id="PTHR11963:SF23">
    <property type="entry name" value="CYTOSOL AMINOPEPTIDASE"/>
    <property type="match status" value="1"/>
</dbReference>
<evidence type="ECO:0000313" key="8">
    <source>
        <dbReference type="Proteomes" id="UP000289738"/>
    </source>
</evidence>
<dbReference type="PROSITE" id="PS00631">
    <property type="entry name" value="CYTOSOL_AP"/>
    <property type="match status" value="1"/>
</dbReference>
<evidence type="ECO:0000256" key="4">
    <source>
        <dbReference type="ARBA" id="ARBA00022801"/>
    </source>
</evidence>
<protein>
    <recommendedName>
        <fullName evidence="6">Cytosol aminopeptidase domain-containing protein</fullName>
    </recommendedName>
</protein>
<feature type="domain" description="Cytosol aminopeptidase" evidence="6">
    <location>
        <begin position="209"/>
        <end position="216"/>
    </location>
</feature>
<keyword evidence="8" id="KW-1185">Reference proteome</keyword>
<dbReference type="GO" id="GO:0006508">
    <property type="term" value="P:proteolysis"/>
    <property type="evidence" value="ECO:0007669"/>
    <property type="project" value="UniProtKB-KW"/>
</dbReference>
<accession>A0A445CD05</accession>
<dbReference type="Proteomes" id="UP000289738">
    <property type="component" value="Chromosome A07"/>
</dbReference>
<sequence>MRLSSDEESSTIVAPRREEHDRISPRKRREKRKRRGGKEKKWRRIVKREVTRCKMDGDRISNFIQSNDSVDRIISAIRRSDADKYRESVDIIRSIFNPNIFSKFKPKNEVARHVVPFFIGFSVRGLEQLAIGSPLAVVSALAVVSPIAARTGSPVAAVLGAAKALGQIKPLGVKIHFVVAACENMIRGKGMRPGDIVTASNGKTIEVNNTDAEGRLTLLCNRNSVLCCKWFGLI</sequence>
<evidence type="ECO:0000256" key="2">
    <source>
        <dbReference type="ARBA" id="ARBA00022438"/>
    </source>
</evidence>
<evidence type="ECO:0000313" key="7">
    <source>
        <dbReference type="EMBL" id="RYR48827.1"/>
    </source>
</evidence>
<keyword evidence="2" id="KW-0031">Aminopeptidase</keyword>
<dbReference type="GO" id="GO:0005737">
    <property type="term" value="C:cytoplasm"/>
    <property type="evidence" value="ECO:0007669"/>
    <property type="project" value="InterPro"/>
</dbReference>
<feature type="region of interest" description="Disordered" evidence="5">
    <location>
        <begin position="1"/>
        <end position="41"/>
    </location>
</feature>
<proteinExistence type="inferred from homology"/>
<feature type="compositionally biased region" description="Basic residues" evidence="5">
    <location>
        <begin position="25"/>
        <end position="41"/>
    </location>
</feature>
<evidence type="ECO:0000256" key="1">
    <source>
        <dbReference type="ARBA" id="ARBA00009528"/>
    </source>
</evidence>
<dbReference type="STRING" id="3818.A0A445CD05"/>
<dbReference type="GO" id="GO:0070006">
    <property type="term" value="F:metalloaminopeptidase activity"/>
    <property type="evidence" value="ECO:0007669"/>
    <property type="project" value="InterPro"/>
</dbReference>
<dbReference type="PANTHER" id="PTHR11963">
    <property type="entry name" value="LEUCINE AMINOPEPTIDASE-RELATED"/>
    <property type="match status" value="1"/>
</dbReference>
<name>A0A445CD05_ARAHY</name>
<feature type="compositionally biased region" description="Basic and acidic residues" evidence="5">
    <location>
        <begin position="15"/>
        <end position="24"/>
    </location>
</feature>
<evidence type="ECO:0000256" key="3">
    <source>
        <dbReference type="ARBA" id="ARBA00022670"/>
    </source>
</evidence>
<dbReference type="Gene3D" id="3.40.630.10">
    <property type="entry name" value="Zn peptidases"/>
    <property type="match status" value="1"/>
</dbReference>
<dbReference type="Pfam" id="PF00883">
    <property type="entry name" value="Peptidase_M17"/>
    <property type="match status" value="1"/>
</dbReference>
<dbReference type="InterPro" id="IPR011356">
    <property type="entry name" value="Leucine_aapep/pepB"/>
</dbReference>
<gene>
    <name evidence="7" type="ORF">Ahy_A07g034894</name>
</gene>